<evidence type="ECO:0000313" key="2">
    <source>
        <dbReference type="Proteomes" id="UP001595377"/>
    </source>
</evidence>
<dbReference type="Proteomes" id="UP001595377">
    <property type="component" value="Unassembled WGS sequence"/>
</dbReference>
<evidence type="ECO:0000313" key="1">
    <source>
        <dbReference type="EMBL" id="MFC3073073.1"/>
    </source>
</evidence>
<organism evidence="1 2">
    <name type="scientific">Shinella pollutisoli</name>
    <dbReference type="NCBI Taxonomy" id="2250594"/>
    <lineage>
        <taxon>Bacteria</taxon>
        <taxon>Pseudomonadati</taxon>
        <taxon>Pseudomonadota</taxon>
        <taxon>Alphaproteobacteria</taxon>
        <taxon>Hyphomicrobiales</taxon>
        <taxon>Rhizobiaceae</taxon>
        <taxon>Shinella</taxon>
    </lineage>
</organism>
<sequence length="131" mass="13928">MEEPAENSTARDLRMLQGEWMQVRFEENGVADAPDEHSAPGAILTIRGQAFRVAVPGAAPILEGRFVLDASTVPKSITWTDATGADAGKPLPAIYTLDGTTFTFLAADADMARPDAFGAGPGLTLRSLRRL</sequence>
<dbReference type="RefSeq" id="WP_257317121.1">
    <property type="nucleotide sequence ID" value="NZ_JANFDG010000025.1"/>
</dbReference>
<dbReference type="EMBL" id="JBHRSP010000014">
    <property type="protein sequence ID" value="MFC3073073.1"/>
    <property type="molecule type" value="Genomic_DNA"/>
</dbReference>
<dbReference type="NCBIfam" id="TIGR03067">
    <property type="entry name" value="Planc_TIGR03067"/>
    <property type="match status" value="1"/>
</dbReference>
<dbReference type="InterPro" id="IPR017504">
    <property type="entry name" value="CHP03067_Planctomycetes"/>
</dbReference>
<name>A0ABV7DFQ7_9HYPH</name>
<proteinExistence type="predicted"/>
<protein>
    <submittedName>
        <fullName evidence="1">TIGR03067 domain-containing protein</fullName>
    </submittedName>
</protein>
<gene>
    <name evidence="1" type="ORF">ACFOHH_08170</name>
</gene>
<keyword evidence="2" id="KW-1185">Reference proteome</keyword>
<reference evidence="2" key="1">
    <citation type="journal article" date="2019" name="Int. J. Syst. Evol. Microbiol.">
        <title>The Global Catalogue of Microorganisms (GCM) 10K type strain sequencing project: providing services to taxonomists for standard genome sequencing and annotation.</title>
        <authorList>
            <consortium name="The Broad Institute Genomics Platform"/>
            <consortium name="The Broad Institute Genome Sequencing Center for Infectious Disease"/>
            <person name="Wu L."/>
            <person name="Ma J."/>
        </authorList>
    </citation>
    <scope>NUCLEOTIDE SEQUENCE [LARGE SCALE GENOMIC DNA]</scope>
    <source>
        <strain evidence="2">KCTC 52677</strain>
    </source>
</reference>
<accession>A0ABV7DFQ7</accession>
<comment type="caution">
    <text evidence="1">The sequence shown here is derived from an EMBL/GenBank/DDBJ whole genome shotgun (WGS) entry which is preliminary data.</text>
</comment>